<evidence type="ECO:0000313" key="1">
    <source>
        <dbReference type="EMBL" id="BAX82271.1"/>
    </source>
</evidence>
<name>A0A1Y1CSQ5_9BACT</name>
<protein>
    <submittedName>
        <fullName evidence="1">Uncharacterized protein</fullName>
    </submittedName>
</protein>
<reference evidence="1 2" key="1">
    <citation type="journal article" date="2018" name="Mar. Genomics">
        <title>Complete genome sequence of Marinifilaceae bacterium strain SPP2, isolated from the Antarctic marine sediment.</title>
        <authorList>
            <person name="Watanabe M."/>
            <person name="Kojima H."/>
            <person name="Fukui M."/>
        </authorList>
    </citation>
    <scope>NUCLEOTIDE SEQUENCE [LARGE SCALE GENOMIC DNA]</scope>
    <source>
        <strain evidence="1 2">SPP2</strain>
    </source>
</reference>
<proteinExistence type="predicted"/>
<dbReference type="Proteomes" id="UP000218267">
    <property type="component" value="Chromosome"/>
</dbReference>
<dbReference type="RefSeq" id="WP_096432428.1">
    <property type="nucleotide sequence ID" value="NZ_AP018042.1"/>
</dbReference>
<dbReference type="EMBL" id="AP018042">
    <property type="protein sequence ID" value="BAX82271.1"/>
    <property type="molecule type" value="Genomic_DNA"/>
</dbReference>
<sequence>MKANYLCPICRTYLNVGDQIVISAKNEKGVKGLLLFSIHLGDYEINKHPNFDIEKNENLSMYCPCCHKSLRYPKAHKNIFKILMQDDEDQEYEILFSGIYGERCTYQIHEKKVNTFGQDASKYINFNNLIDMS</sequence>
<dbReference type="AlphaFoldDB" id="A0A1Y1CSQ5"/>
<gene>
    <name evidence="1" type="ORF">ALGA_3979</name>
</gene>
<dbReference type="OrthoDB" id="1118787at2"/>
<keyword evidence="2" id="KW-1185">Reference proteome</keyword>
<organism evidence="1 2">
    <name type="scientific">Labilibaculum antarcticum</name>
    <dbReference type="NCBI Taxonomy" id="1717717"/>
    <lineage>
        <taxon>Bacteria</taxon>
        <taxon>Pseudomonadati</taxon>
        <taxon>Bacteroidota</taxon>
        <taxon>Bacteroidia</taxon>
        <taxon>Marinilabiliales</taxon>
        <taxon>Marinifilaceae</taxon>
        <taxon>Labilibaculum</taxon>
    </lineage>
</organism>
<reference evidence="2" key="2">
    <citation type="journal article" date="2020" name="Antonie Van Leeuwenhoek">
        <title>Labilibaculum antarcticum sp. nov., a novel facultative anaerobic, psychrotorelant bacterium isolated from marine sediment of Antarctica.</title>
        <authorList>
            <person name="Watanabe M."/>
            <person name="Kojima H."/>
            <person name="Fukui M."/>
        </authorList>
    </citation>
    <scope>NUCLEOTIDE SEQUENCE [LARGE SCALE GENOMIC DNA]</scope>
    <source>
        <strain evidence="2">SPP2</strain>
    </source>
</reference>
<accession>A0A1Y1CSQ5</accession>
<evidence type="ECO:0000313" key="2">
    <source>
        <dbReference type="Proteomes" id="UP000218267"/>
    </source>
</evidence>
<dbReference type="KEGG" id="mbas:ALGA_3979"/>